<proteinExistence type="predicted"/>
<accession>D3W0F0</accession>
<dbReference type="Gene3D" id="2.60.520.10">
    <property type="entry name" value="Phage fibre proteins"/>
    <property type="match status" value="1"/>
</dbReference>
<dbReference type="KEGG" id="vg:24366520"/>
<name>D3W0F0_9CAUD</name>
<evidence type="ECO:0000313" key="1">
    <source>
        <dbReference type="EMBL" id="ADD25716.1"/>
    </source>
</evidence>
<dbReference type="EMBL" id="GQ403788">
    <property type="protein sequence ID" value="ADD25716.1"/>
    <property type="molecule type" value="Genomic_DNA"/>
</dbReference>
<dbReference type="RefSeq" id="YP_009140406.1">
    <property type="nucleotide sequence ID" value="NC_027120.1"/>
</dbReference>
<sequence>MALQIYPNGKAPLSSNQLPKWFDSIGMKRSAKHLGAVVDTTATGTRWSRLNRGGNNPTSEKVPLYPVFQGGSLGTGFVELSEGYIYKQGYLLYYKPDSALNQQLSTRNLQSDKHYMLCLSLDFSKDNTSVGKIVDNNYSSVLNQGYFEFIEYDPQTDIKTQTVYERANKSVDDATALPLVMLAAVDTNAANPQPTITPLYMTYHPLKTTKRGEKQLVGRFASNQSAYPRGEQVNLYGNNTNQTTVLVRPYPVNADDPVNRTYVIGDNNASAGAHAKTQRVPWVYKSYSEQPYGAGALGLQYTSSKPWTFPFMGRNEEAQLKEYLSMKNEATFHCHTAGLYKFDVSVMMYGSVSYNVNNRWHGLAMYVERGANAPAGMRNRFDSVQENVRDDNFTSGTSGKRSNGYGVTQLPRQTLRTHLSTNLYEGDEVFFILYCDMHDITTYGSGTRARFEHENLEIWYMGDNTTGNKDTNRLPDTDFEAGYIGGDGALNPAVSGLNELRSKNFYPATDPRYNVAAMTTTASTFWSAIAWYDAAGTFISRTVHDEGSVGVGLYHHAYVETPPAGATQFKICYRSFASGYANVGEPYATNNDPTAF</sequence>
<protein>
    <submittedName>
        <fullName evidence="1">Putative phage structural protein</fullName>
    </submittedName>
</protein>
<organism evidence="1 2">
    <name type="scientific">Lactococcus phage 1358</name>
    <dbReference type="NCBI Taxonomy" id="741942"/>
    <lineage>
        <taxon>Viruses</taxon>
        <taxon>Duplodnaviria</taxon>
        <taxon>Heunggongvirae</taxon>
        <taxon>Uroviricota</taxon>
        <taxon>Caudoviricetes</taxon>
        <taxon>Whiteheadvirus</taxon>
        <taxon>Whiteheadvirus wv1358</taxon>
    </lineage>
</organism>
<dbReference type="Proteomes" id="UP000207683">
    <property type="component" value="Segment"/>
</dbReference>
<evidence type="ECO:0000313" key="2">
    <source>
        <dbReference type="Proteomes" id="UP000207683"/>
    </source>
</evidence>
<reference evidence="1 2" key="1">
    <citation type="journal article" date="2010" name="Appl. Environ. Microbiol.">
        <title>Genome organization and characterization of the virulent lactococcal phage 1358 and its similarities to Listeria phages.</title>
        <authorList>
            <person name="Dupuis M.E."/>
            <person name="Moineau S."/>
        </authorList>
    </citation>
    <scope>NUCLEOTIDE SEQUENCE [LARGE SCALE GENOMIC DNA]</scope>
</reference>
<dbReference type="GeneID" id="24366520"/>
<keyword evidence="2" id="KW-1185">Reference proteome</keyword>